<accession>W4JMV5</accession>
<proteinExistence type="predicted"/>
<dbReference type="OrthoDB" id="3267648at2759"/>
<sequence>MIKSSHDTLVPIVPGDSSDNEVDPSDGSSNDDLDPVDRSALGAHDSNDPEPYHGLNIEDGDEDEINHFKEPEHAIICKQLREIISRDAIETPQIDTVRFVGLSNYELPSGLTWKALDGLRPRHLELDVAISSGTGVELDSLVMKRISSLTFNFCCNMIIPSAFGAGGSLRRLIILENDALDMFVHMSKDGVLDSLEELKITSTNGCDGNSTYPQEFLEAMSHCSTLHSLDLAMSVPSEYQKLSDFVRLPHHLSHNLEHFRFWGQPEMAENVDSWLECALDPNWLPSLKTWSFNLDVAKNVNLLEAHEAQKLAQKLTDFMLNNRPNLVLASPVPKLVPIPGSE</sequence>
<dbReference type="HOGENOM" id="CLU_811479_0_0_1"/>
<evidence type="ECO:0008006" key="4">
    <source>
        <dbReference type="Google" id="ProtNLM"/>
    </source>
</evidence>
<reference evidence="2 3" key="1">
    <citation type="journal article" date="2012" name="New Phytol.">
        <title>Insight into trade-off between wood decay and parasitism from the genome of a fungal forest pathogen.</title>
        <authorList>
            <person name="Olson A."/>
            <person name="Aerts A."/>
            <person name="Asiegbu F."/>
            <person name="Belbahri L."/>
            <person name="Bouzid O."/>
            <person name="Broberg A."/>
            <person name="Canback B."/>
            <person name="Coutinho P.M."/>
            <person name="Cullen D."/>
            <person name="Dalman K."/>
            <person name="Deflorio G."/>
            <person name="van Diepen L.T."/>
            <person name="Dunand C."/>
            <person name="Duplessis S."/>
            <person name="Durling M."/>
            <person name="Gonthier P."/>
            <person name="Grimwood J."/>
            <person name="Fossdal C.G."/>
            <person name="Hansson D."/>
            <person name="Henrissat B."/>
            <person name="Hietala A."/>
            <person name="Himmelstrand K."/>
            <person name="Hoffmeister D."/>
            <person name="Hogberg N."/>
            <person name="James T.Y."/>
            <person name="Karlsson M."/>
            <person name="Kohler A."/>
            <person name="Kues U."/>
            <person name="Lee Y.H."/>
            <person name="Lin Y.C."/>
            <person name="Lind M."/>
            <person name="Lindquist E."/>
            <person name="Lombard V."/>
            <person name="Lucas S."/>
            <person name="Lunden K."/>
            <person name="Morin E."/>
            <person name="Murat C."/>
            <person name="Park J."/>
            <person name="Raffaello T."/>
            <person name="Rouze P."/>
            <person name="Salamov A."/>
            <person name="Schmutz J."/>
            <person name="Solheim H."/>
            <person name="Stahlberg J."/>
            <person name="Velez H."/>
            <person name="de Vries R.P."/>
            <person name="Wiebenga A."/>
            <person name="Woodward S."/>
            <person name="Yakovlev I."/>
            <person name="Garbelotto M."/>
            <person name="Martin F."/>
            <person name="Grigoriev I.V."/>
            <person name="Stenlid J."/>
        </authorList>
    </citation>
    <scope>NUCLEOTIDE SEQUENCE [LARGE SCALE GENOMIC DNA]</scope>
    <source>
        <strain evidence="2 3">TC 32-1</strain>
    </source>
</reference>
<dbReference type="InParanoid" id="W4JMV5"/>
<dbReference type="RefSeq" id="XP_009553267.1">
    <property type="nucleotide sequence ID" value="XM_009554972.1"/>
</dbReference>
<keyword evidence="3" id="KW-1185">Reference proteome</keyword>
<organism evidence="2 3">
    <name type="scientific">Heterobasidion irregulare (strain TC 32-1)</name>
    <dbReference type="NCBI Taxonomy" id="747525"/>
    <lineage>
        <taxon>Eukaryota</taxon>
        <taxon>Fungi</taxon>
        <taxon>Dikarya</taxon>
        <taxon>Basidiomycota</taxon>
        <taxon>Agaricomycotina</taxon>
        <taxon>Agaricomycetes</taxon>
        <taxon>Russulales</taxon>
        <taxon>Bondarzewiaceae</taxon>
        <taxon>Heterobasidion</taxon>
        <taxon>Heterobasidion annosum species complex</taxon>
    </lineage>
</organism>
<dbReference type="SUPFAM" id="SSF52047">
    <property type="entry name" value="RNI-like"/>
    <property type="match status" value="1"/>
</dbReference>
<protein>
    <recommendedName>
        <fullName evidence="4">F-box domain-containing protein</fullName>
    </recommendedName>
</protein>
<dbReference type="KEGG" id="hir:HETIRDRAFT_456325"/>
<name>W4JMV5_HETIT</name>
<feature type="region of interest" description="Disordered" evidence="1">
    <location>
        <begin position="1"/>
        <end position="60"/>
    </location>
</feature>
<evidence type="ECO:0000313" key="2">
    <source>
        <dbReference type="EMBL" id="ETW74789.1"/>
    </source>
</evidence>
<evidence type="ECO:0000256" key="1">
    <source>
        <dbReference type="SAM" id="MobiDB-lite"/>
    </source>
</evidence>
<dbReference type="Proteomes" id="UP000030671">
    <property type="component" value="Unassembled WGS sequence"/>
</dbReference>
<dbReference type="eggNOG" id="ENOG502SM5K">
    <property type="taxonomic scope" value="Eukaryota"/>
</dbReference>
<dbReference type="EMBL" id="KI925467">
    <property type="protein sequence ID" value="ETW74789.1"/>
    <property type="molecule type" value="Genomic_DNA"/>
</dbReference>
<feature type="compositionally biased region" description="Acidic residues" evidence="1">
    <location>
        <begin position="18"/>
        <end position="34"/>
    </location>
</feature>
<evidence type="ECO:0000313" key="3">
    <source>
        <dbReference type="Proteomes" id="UP000030671"/>
    </source>
</evidence>
<dbReference type="AlphaFoldDB" id="W4JMV5"/>
<dbReference type="GeneID" id="20676732"/>
<gene>
    <name evidence="2" type="ORF">HETIRDRAFT_456325</name>
</gene>